<evidence type="ECO:0008006" key="3">
    <source>
        <dbReference type="Google" id="ProtNLM"/>
    </source>
</evidence>
<comment type="caution">
    <text evidence="1">The sequence shown here is derived from an EMBL/GenBank/DDBJ whole genome shotgun (WGS) entry which is preliminary data.</text>
</comment>
<name>A0ABV4NA13_9VIBR</name>
<accession>A0ABV4NA13</accession>
<organism evidence="1 2">
    <name type="scientific">Vibrio gallaecicus</name>
    <dbReference type="NCBI Taxonomy" id="552386"/>
    <lineage>
        <taxon>Bacteria</taxon>
        <taxon>Pseudomonadati</taxon>
        <taxon>Pseudomonadota</taxon>
        <taxon>Gammaproteobacteria</taxon>
        <taxon>Vibrionales</taxon>
        <taxon>Vibrionaceae</taxon>
        <taxon>Vibrio</taxon>
    </lineage>
</organism>
<sequence length="330" mass="37817">MNLFLVTSPFQLLCAIEAKSQYSAVNNILVLREEKSPTSAAQMQLLLNKSEWDHILYLGRKSKVWEAWKLLYNLKKINSSLQFNSVFYADYSAWRTNVMLNNLTTDKEIMFDDGVGTIREFKDKIKPELVVSRNKTSRDVMLKLVGLNPPRKIFPRDNFSFFSFFELAGSKQPVTTNHLQQLQTRLNTSRCYSQEAPIAFIGQGMVAEKGINLDYYVNMLESLIKENGAELIYFPHRTEAEFVKERLMKIEGLTYHQSTLPLELEVAVEGITLSKIYGIASTAAVTLEKLYPEIPVVDLKVPVKHYLIEEFGDNFHTVANELNLKSINLE</sequence>
<evidence type="ECO:0000313" key="2">
    <source>
        <dbReference type="Proteomes" id="UP001570417"/>
    </source>
</evidence>
<protein>
    <recommendedName>
        <fullName evidence="3">Glycosyltransferase 52 family protein</fullName>
    </recommendedName>
</protein>
<reference evidence="1 2" key="1">
    <citation type="journal article" date="2024" name="ISME J.">
        <title>Tailless and filamentous prophages are predominant in marine Vibrio.</title>
        <authorList>
            <person name="Steensen K."/>
            <person name="Seneca J."/>
            <person name="Bartlau N."/>
            <person name="Yu X.A."/>
            <person name="Hussain F.A."/>
            <person name="Polz M.F."/>
        </authorList>
    </citation>
    <scope>NUCLEOTIDE SEQUENCE [LARGE SCALE GENOMIC DNA]</scope>
    <source>
        <strain evidence="1 2">10N.222.51.A1</strain>
    </source>
</reference>
<keyword evidence="2" id="KW-1185">Reference proteome</keyword>
<dbReference type="RefSeq" id="WP_372265700.1">
    <property type="nucleotide sequence ID" value="NZ_JBFRUW010000022.1"/>
</dbReference>
<gene>
    <name evidence="1" type="ORF">AB4566_08190</name>
</gene>
<dbReference type="EMBL" id="JBFRUW010000022">
    <property type="protein sequence ID" value="MFA0568254.1"/>
    <property type="molecule type" value="Genomic_DNA"/>
</dbReference>
<proteinExistence type="predicted"/>
<evidence type="ECO:0000313" key="1">
    <source>
        <dbReference type="EMBL" id="MFA0568254.1"/>
    </source>
</evidence>
<dbReference type="Proteomes" id="UP001570417">
    <property type="component" value="Unassembled WGS sequence"/>
</dbReference>